<evidence type="ECO:0000313" key="4">
    <source>
        <dbReference type="EMBL" id="MCY1076750.1"/>
    </source>
</evidence>
<feature type="transmembrane region" description="Helical" evidence="2">
    <location>
        <begin position="119"/>
        <end position="137"/>
    </location>
</feature>
<dbReference type="Proteomes" id="UP001207654">
    <property type="component" value="Unassembled WGS sequence"/>
</dbReference>
<reference evidence="4 5" key="1">
    <citation type="submission" date="2022-11" db="EMBL/GenBank/DDBJ databases">
        <title>Minimal conservation of predation-associated metabolite biosynthetic gene clusters underscores biosynthetic potential of Myxococcota including descriptions for ten novel species: Archangium lansinium sp. nov., Myxococcus landrumus sp. nov., Nannocystis bai.</title>
        <authorList>
            <person name="Ahearne A."/>
            <person name="Stevens C."/>
            <person name="Phillips K."/>
        </authorList>
    </citation>
    <scope>NUCLEOTIDE SEQUENCE [LARGE SCALE GENOMIC DNA]</scope>
    <source>
        <strain evidence="4 5">MIWBW</strain>
    </source>
</reference>
<dbReference type="SMART" id="SM00044">
    <property type="entry name" value="CYCc"/>
    <property type="match status" value="1"/>
</dbReference>
<feature type="domain" description="Guanylate cyclase" evidence="3">
    <location>
        <begin position="236"/>
        <end position="369"/>
    </location>
</feature>
<keyword evidence="2" id="KW-1133">Transmembrane helix</keyword>
<proteinExistence type="predicted"/>
<evidence type="ECO:0000313" key="5">
    <source>
        <dbReference type="Proteomes" id="UP001207654"/>
    </source>
</evidence>
<dbReference type="PANTHER" id="PTHR43081">
    <property type="entry name" value="ADENYLATE CYCLASE, TERMINAL-DIFFERENTIATION SPECIFIC-RELATED"/>
    <property type="match status" value="1"/>
</dbReference>
<dbReference type="CDD" id="cd07302">
    <property type="entry name" value="CHD"/>
    <property type="match status" value="1"/>
</dbReference>
<sequence length="447" mass="48478">MDESGQTAPPLVDFLREPVGRALEEERRHNTVRLALLRFLGVSAILAVTVYLALVQELADWAVYLPPFTAYWVCTGMTLGVVLRWPRGASWAGLSLAVVDVPAIYWLQHLAIPVSPSPGGVAGFTLGLYACLIVLSALSLRRPVILAVTAASAVAEVSLQAEASIGVGARVVAVVVLVLTGAAARYLFHRIRVLISAVTSEELKRAQLGRYFSPAVADRLQDLASPVSSPEVREVTILFADLRDFTALSERLPPEAVVAVLNEYYGRMVEVVFRHGGTLDKFIGDALMVYFGAPLPEPEHPRRAVECALEMVRELEALNADRTARGEPGLRMGVGLHTGRVVLGNIGSTARRLEYTAIGDTVNLASRIEHLTKQHRTPVLVSRATRERAGEGFLWQELPPTPVAGKREPVSTFIPGLLPAREGTEGSARKSRSGERRLLPRVSSEDA</sequence>
<organism evidence="4 5">
    <name type="scientific">Archangium lansingense</name>
    <dbReference type="NCBI Taxonomy" id="2995310"/>
    <lineage>
        <taxon>Bacteria</taxon>
        <taxon>Pseudomonadati</taxon>
        <taxon>Myxococcota</taxon>
        <taxon>Myxococcia</taxon>
        <taxon>Myxococcales</taxon>
        <taxon>Cystobacterineae</taxon>
        <taxon>Archangiaceae</taxon>
        <taxon>Archangium</taxon>
    </lineage>
</organism>
<dbReference type="InterPro" id="IPR050697">
    <property type="entry name" value="Adenylyl/Guanylyl_Cyclase_3/4"/>
</dbReference>
<accession>A0ABT4A524</accession>
<dbReference type="SUPFAM" id="SSF55073">
    <property type="entry name" value="Nucleotide cyclase"/>
    <property type="match status" value="1"/>
</dbReference>
<feature type="compositionally biased region" description="Basic and acidic residues" evidence="1">
    <location>
        <begin position="422"/>
        <end position="438"/>
    </location>
</feature>
<protein>
    <submittedName>
        <fullName evidence="4">Adenylate/guanylate cyclase domain-containing protein</fullName>
    </submittedName>
</protein>
<feature type="region of interest" description="Disordered" evidence="1">
    <location>
        <begin position="415"/>
        <end position="447"/>
    </location>
</feature>
<comment type="caution">
    <text evidence="4">The sequence shown here is derived from an EMBL/GenBank/DDBJ whole genome shotgun (WGS) entry which is preliminary data.</text>
</comment>
<dbReference type="InterPro" id="IPR029787">
    <property type="entry name" value="Nucleotide_cyclase"/>
</dbReference>
<evidence type="ECO:0000256" key="2">
    <source>
        <dbReference type="SAM" id="Phobius"/>
    </source>
</evidence>
<feature type="transmembrane region" description="Helical" evidence="2">
    <location>
        <begin position="35"/>
        <end position="55"/>
    </location>
</feature>
<dbReference type="EMBL" id="JAPNKA010000001">
    <property type="protein sequence ID" value="MCY1076750.1"/>
    <property type="molecule type" value="Genomic_DNA"/>
</dbReference>
<keyword evidence="2" id="KW-0812">Transmembrane</keyword>
<dbReference type="InterPro" id="IPR001054">
    <property type="entry name" value="A/G_cyclase"/>
</dbReference>
<feature type="transmembrane region" description="Helical" evidence="2">
    <location>
        <begin position="89"/>
        <end position="107"/>
    </location>
</feature>
<gene>
    <name evidence="4" type="ORF">OV287_19915</name>
</gene>
<dbReference type="PANTHER" id="PTHR43081:SF1">
    <property type="entry name" value="ADENYLATE CYCLASE, TERMINAL-DIFFERENTIATION SPECIFIC"/>
    <property type="match status" value="1"/>
</dbReference>
<dbReference type="Gene3D" id="3.30.70.1230">
    <property type="entry name" value="Nucleotide cyclase"/>
    <property type="match status" value="1"/>
</dbReference>
<evidence type="ECO:0000256" key="1">
    <source>
        <dbReference type="SAM" id="MobiDB-lite"/>
    </source>
</evidence>
<dbReference type="Pfam" id="PF00211">
    <property type="entry name" value="Guanylate_cyc"/>
    <property type="match status" value="1"/>
</dbReference>
<feature type="transmembrane region" description="Helical" evidence="2">
    <location>
        <begin position="61"/>
        <end position="82"/>
    </location>
</feature>
<keyword evidence="2" id="KW-0472">Membrane</keyword>
<name>A0ABT4A524_9BACT</name>
<dbReference type="PROSITE" id="PS50125">
    <property type="entry name" value="GUANYLATE_CYCLASE_2"/>
    <property type="match status" value="1"/>
</dbReference>
<dbReference type="RefSeq" id="WP_267535615.1">
    <property type="nucleotide sequence ID" value="NZ_JAPNKA010000001.1"/>
</dbReference>
<feature type="transmembrane region" description="Helical" evidence="2">
    <location>
        <begin position="167"/>
        <end position="188"/>
    </location>
</feature>
<keyword evidence="5" id="KW-1185">Reference proteome</keyword>
<evidence type="ECO:0000259" key="3">
    <source>
        <dbReference type="PROSITE" id="PS50125"/>
    </source>
</evidence>